<keyword evidence="2" id="KW-0472">Membrane</keyword>
<evidence type="ECO:0000256" key="1">
    <source>
        <dbReference type="SAM" id="MobiDB-lite"/>
    </source>
</evidence>
<dbReference type="Proteomes" id="UP000648075">
    <property type="component" value="Unassembled WGS sequence"/>
</dbReference>
<feature type="region of interest" description="Disordered" evidence="1">
    <location>
        <begin position="42"/>
        <end position="65"/>
    </location>
</feature>
<evidence type="ECO:0000313" key="4">
    <source>
        <dbReference type="Proteomes" id="UP000648075"/>
    </source>
</evidence>
<proteinExistence type="predicted"/>
<comment type="caution">
    <text evidence="3">The sequence shown here is derived from an EMBL/GenBank/DDBJ whole genome shotgun (WGS) entry which is preliminary data.</text>
</comment>
<keyword evidence="4" id="KW-1185">Reference proteome</keyword>
<reference evidence="3" key="1">
    <citation type="journal article" date="2014" name="Int. J. Syst. Evol. Microbiol.">
        <title>Complete genome sequence of Corynebacterium casei LMG S-19264T (=DSM 44701T), isolated from a smear-ripened cheese.</title>
        <authorList>
            <consortium name="US DOE Joint Genome Institute (JGI-PGF)"/>
            <person name="Walter F."/>
            <person name="Albersmeier A."/>
            <person name="Kalinowski J."/>
            <person name="Ruckert C."/>
        </authorList>
    </citation>
    <scope>NUCLEOTIDE SEQUENCE</scope>
    <source>
        <strain evidence="3">KCTC 32255</strain>
    </source>
</reference>
<gene>
    <name evidence="3" type="ORF">GCM10011614_00060</name>
</gene>
<protein>
    <submittedName>
        <fullName evidence="3">Uncharacterized protein</fullName>
    </submittedName>
</protein>
<dbReference type="AlphaFoldDB" id="A0A918P897"/>
<keyword evidence="2" id="KW-0812">Transmembrane</keyword>
<evidence type="ECO:0000256" key="2">
    <source>
        <dbReference type="SAM" id="Phobius"/>
    </source>
</evidence>
<sequence>MAVLSPQAMIDILALAISHGLLALAVWRLMWRDDLYYDDGPPPRRLHGRAPDMRGPGDAEASGDD</sequence>
<accession>A0A918P897</accession>
<feature type="transmembrane region" description="Helical" evidence="2">
    <location>
        <begin position="12"/>
        <end position="31"/>
    </location>
</feature>
<name>A0A918P897_9SPHN</name>
<keyword evidence="2" id="KW-1133">Transmembrane helix</keyword>
<reference evidence="3" key="2">
    <citation type="submission" date="2020-09" db="EMBL/GenBank/DDBJ databases">
        <authorList>
            <person name="Sun Q."/>
            <person name="Kim S."/>
        </authorList>
    </citation>
    <scope>NUCLEOTIDE SEQUENCE</scope>
    <source>
        <strain evidence="3">KCTC 32255</strain>
    </source>
</reference>
<evidence type="ECO:0000313" key="3">
    <source>
        <dbReference type="EMBL" id="GGY89589.1"/>
    </source>
</evidence>
<organism evidence="3 4">
    <name type="scientific">Novosphingobium colocasiae</name>
    <dbReference type="NCBI Taxonomy" id="1256513"/>
    <lineage>
        <taxon>Bacteria</taxon>
        <taxon>Pseudomonadati</taxon>
        <taxon>Pseudomonadota</taxon>
        <taxon>Alphaproteobacteria</taxon>
        <taxon>Sphingomonadales</taxon>
        <taxon>Sphingomonadaceae</taxon>
        <taxon>Novosphingobium</taxon>
    </lineage>
</organism>
<dbReference type="EMBL" id="BMZA01000001">
    <property type="protein sequence ID" value="GGY89589.1"/>
    <property type="molecule type" value="Genomic_DNA"/>
</dbReference>